<name>A0AAD6SHK1_9AGAR</name>
<sequence>MRKIIAAKPAHSTNIQVYVAPVLLSPKLATYKGTEPVQLVFNIIKKYWFDTPAGFENIPADAAKITTTIEEAFTQGRSKFKKLLFSSVKILQDKKPVDLPADKHQSLFALAQALVKGTKCCFNPGLCGRIALMRKTFLSFPGSDFWDKLDLRLTAIRDDCENAEDIDMTFEALIEADKELHGNVEIDEIEATIATASVVDAAITVPASASGSSTATAIDGEENAAGTEE</sequence>
<comment type="caution">
    <text evidence="1">The sequence shown here is derived from an EMBL/GenBank/DDBJ whole genome shotgun (WGS) entry which is preliminary data.</text>
</comment>
<reference evidence="1" key="1">
    <citation type="submission" date="2023-03" db="EMBL/GenBank/DDBJ databases">
        <title>Massive genome expansion in bonnet fungi (Mycena s.s.) driven by repeated elements and novel gene families across ecological guilds.</title>
        <authorList>
            <consortium name="Lawrence Berkeley National Laboratory"/>
            <person name="Harder C.B."/>
            <person name="Miyauchi S."/>
            <person name="Viragh M."/>
            <person name="Kuo A."/>
            <person name="Thoen E."/>
            <person name="Andreopoulos B."/>
            <person name="Lu D."/>
            <person name="Skrede I."/>
            <person name="Drula E."/>
            <person name="Henrissat B."/>
            <person name="Morin E."/>
            <person name="Kohler A."/>
            <person name="Barry K."/>
            <person name="LaButti K."/>
            <person name="Morin E."/>
            <person name="Salamov A."/>
            <person name="Lipzen A."/>
            <person name="Mereny Z."/>
            <person name="Hegedus B."/>
            <person name="Baldrian P."/>
            <person name="Stursova M."/>
            <person name="Weitz H."/>
            <person name="Taylor A."/>
            <person name="Grigoriev I.V."/>
            <person name="Nagy L.G."/>
            <person name="Martin F."/>
            <person name="Kauserud H."/>
        </authorList>
    </citation>
    <scope>NUCLEOTIDE SEQUENCE</scope>
    <source>
        <strain evidence="1">CBHHK200</strain>
    </source>
</reference>
<accession>A0AAD6SHK1</accession>
<dbReference type="AlphaFoldDB" id="A0AAD6SHK1"/>
<protein>
    <submittedName>
        <fullName evidence="1">Uncharacterized protein</fullName>
    </submittedName>
</protein>
<proteinExistence type="predicted"/>
<dbReference type="EMBL" id="JARJCM010000119">
    <property type="protein sequence ID" value="KAJ7027763.1"/>
    <property type="molecule type" value="Genomic_DNA"/>
</dbReference>
<dbReference type="Proteomes" id="UP001218188">
    <property type="component" value="Unassembled WGS sequence"/>
</dbReference>
<organism evidence="1 2">
    <name type="scientific">Mycena alexandri</name>
    <dbReference type="NCBI Taxonomy" id="1745969"/>
    <lineage>
        <taxon>Eukaryota</taxon>
        <taxon>Fungi</taxon>
        <taxon>Dikarya</taxon>
        <taxon>Basidiomycota</taxon>
        <taxon>Agaricomycotina</taxon>
        <taxon>Agaricomycetes</taxon>
        <taxon>Agaricomycetidae</taxon>
        <taxon>Agaricales</taxon>
        <taxon>Marasmiineae</taxon>
        <taxon>Mycenaceae</taxon>
        <taxon>Mycena</taxon>
    </lineage>
</organism>
<gene>
    <name evidence="1" type="ORF">C8F04DRAFT_1266549</name>
</gene>
<evidence type="ECO:0000313" key="1">
    <source>
        <dbReference type="EMBL" id="KAJ7027763.1"/>
    </source>
</evidence>
<evidence type="ECO:0000313" key="2">
    <source>
        <dbReference type="Proteomes" id="UP001218188"/>
    </source>
</evidence>
<keyword evidence="2" id="KW-1185">Reference proteome</keyword>